<dbReference type="SUPFAM" id="SSF56784">
    <property type="entry name" value="HAD-like"/>
    <property type="match status" value="1"/>
</dbReference>
<dbReference type="SFLD" id="SFLDG01129">
    <property type="entry name" value="C1.5:_HAD__Beta-PGM__Phosphata"/>
    <property type="match status" value="1"/>
</dbReference>
<reference evidence="6" key="1">
    <citation type="journal article" date="2023" name="Int. J. Syst. Evol. Microbiol.">
        <title>Mesoterricola silvestris gen. nov., sp. nov., Mesoterricola sediminis sp. nov., Geothrix oryzae sp. nov., Geothrix edaphica sp. nov., Geothrix rubra sp. nov., and Geothrix limicola sp. nov., six novel members of Acidobacteriota isolated from soils.</title>
        <authorList>
            <person name="Itoh H."/>
            <person name="Sugisawa Y."/>
            <person name="Mise K."/>
            <person name="Xu Z."/>
            <person name="Kuniyasu M."/>
            <person name="Ushijima N."/>
            <person name="Kawano K."/>
            <person name="Kobayashi E."/>
            <person name="Shiratori Y."/>
            <person name="Masuda Y."/>
            <person name="Senoo K."/>
        </authorList>
    </citation>
    <scope>NUCLEOTIDE SEQUENCE [LARGE SCALE GENOMIC DNA]</scope>
    <source>
        <strain evidence="6">Red222</strain>
    </source>
</reference>
<sequence>MIRAVVFDLWNTLVFSPAGSPFQRLKGLMRPEQVHLHGPLMRDGMIRPYDSVEAFLEAWREPAGLDEAQVEAMAQAFREAGDQAQCFAGAPEAVGAVRDLARVALLSNTQSFGLELLDRLGISDRIRLQHRSADLGALKPEAAAYEAVQRRLGLFPGNLAMVGDSWTDDVEGALAAGWTAIWVNREAKPRPDHHPDAPLYEVRSLDRVPELIENLQAGMRCPTCLG</sequence>
<proteinExistence type="predicted"/>
<evidence type="ECO:0000256" key="4">
    <source>
        <dbReference type="ARBA" id="ARBA00022842"/>
    </source>
</evidence>
<organism evidence="5 6">
    <name type="scientific">Geothrix oryzae</name>
    <dbReference type="NCBI Taxonomy" id="2927975"/>
    <lineage>
        <taxon>Bacteria</taxon>
        <taxon>Pseudomonadati</taxon>
        <taxon>Acidobacteriota</taxon>
        <taxon>Holophagae</taxon>
        <taxon>Holophagales</taxon>
        <taxon>Holophagaceae</taxon>
        <taxon>Geothrix</taxon>
    </lineage>
</organism>
<evidence type="ECO:0000256" key="2">
    <source>
        <dbReference type="ARBA" id="ARBA00022723"/>
    </source>
</evidence>
<dbReference type="InterPro" id="IPR023214">
    <property type="entry name" value="HAD_sf"/>
</dbReference>
<evidence type="ECO:0000256" key="1">
    <source>
        <dbReference type="ARBA" id="ARBA00001946"/>
    </source>
</evidence>
<dbReference type="SFLD" id="SFLDS00003">
    <property type="entry name" value="Haloacid_Dehalogenase"/>
    <property type="match status" value="1"/>
</dbReference>
<dbReference type="NCBIfam" id="TIGR01549">
    <property type="entry name" value="HAD-SF-IA-v1"/>
    <property type="match status" value="1"/>
</dbReference>
<keyword evidence="2" id="KW-0479">Metal-binding</keyword>
<dbReference type="PANTHER" id="PTHR46470">
    <property type="entry name" value="N-ACYLNEURAMINATE-9-PHOSPHATASE"/>
    <property type="match status" value="1"/>
</dbReference>
<keyword evidence="3" id="KW-0378">Hydrolase</keyword>
<keyword evidence="6" id="KW-1185">Reference proteome</keyword>
<evidence type="ECO:0000313" key="5">
    <source>
        <dbReference type="EMBL" id="BDU70440.1"/>
    </source>
</evidence>
<dbReference type="PANTHER" id="PTHR46470:SF2">
    <property type="entry name" value="GLYCERALDEHYDE 3-PHOSPHATE PHOSPHATASE"/>
    <property type="match status" value="1"/>
</dbReference>
<accession>A0ABN6V2W8</accession>
<dbReference type="InterPro" id="IPR051400">
    <property type="entry name" value="HAD-like_hydrolase"/>
</dbReference>
<gene>
    <name evidence="5" type="ORF">GETHOR_25410</name>
</gene>
<dbReference type="Gene3D" id="3.40.50.1000">
    <property type="entry name" value="HAD superfamily/HAD-like"/>
    <property type="match status" value="1"/>
</dbReference>
<name>A0ABN6V2W8_9BACT</name>
<dbReference type="InterPro" id="IPR036412">
    <property type="entry name" value="HAD-like_sf"/>
</dbReference>
<keyword evidence="4" id="KW-0460">Magnesium</keyword>
<comment type="cofactor">
    <cofactor evidence="1">
        <name>Mg(2+)</name>
        <dbReference type="ChEBI" id="CHEBI:18420"/>
    </cofactor>
</comment>
<dbReference type="Pfam" id="PF00702">
    <property type="entry name" value="Hydrolase"/>
    <property type="match status" value="1"/>
</dbReference>
<evidence type="ECO:0000256" key="3">
    <source>
        <dbReference type="ARBA" id="ARBA00022801"/>
    </source>
</evidence>
<dbReference type="EMBL" id="AP027079">
    <property type="protein sequence ID" value="BDU70440.1"/>
    <property type="molecule type" value="Genomic_DNA"/>
</dbReference>
<evidence type="ECO:0008006" key="7">
    <source>
        <dbReference type="Google" id="ProtNLM"/>
    </source>
</evidence>
<dbReference type="Proteomes" id="UP001242010">
    <property type="component" value="Chromosome"/>
</dbReference>
<dbReference type="RefSeq" id="WP_286354158.1">
    <property type="nucleotide sequence ID" value="NZ_AP027079.1"/>
</dbReference>
<evidence type="ECO:0000313" key="6">
    <source>
        <dbReference type="Proteomes" id="UP001242010"/>
    </source>
</evidence>
<dbReference type="Gene3D" id="1.20.120.1600">
    <property type="match status" value="1"/>
</dbReference>
<protein>
    <recommendedName>
        <fullName evidence="7">HAD family hydrolase</fullName>
    </recommendedName>
</protein>
<dbReference type="InterPro" id="IPR006439">
    <property type="entry name" value="HAD-SF_hydro_IA"/>
</dbReference>